<dbReference type="Gene3D" id="2.30.30.60">
    <property type="match status" value="1"/>
</dbReference>
<dbReference type="PANTHER" id="PTHR30221">
    <property type="entry name" value="SMALL-CONDUCTANCE MECHANOSENSITIVE CHANNEL"/>
    <property type="match status" value="1"/>
</dbReference>
<feature type="transmembrane region" description="Helical" evidence="7">
    <location>
        <begin position="90"/>
        <end position="108"/>
    </location>
</feature>
<dbReference type="Gene3D" id="3.30.70.100">
    <property type="match status" value="1"/>
</dbReference>
<accession>A0A4S8HIF1</accession>
<evidence type="ECO:0000256" key="6">
    <source>
        <dbReference type="ARBA" id="ARBA00023136"/>
    </source>
</evidence>
<dbReference type="Pfam" id="PF00924">
    <property type="entry name" value="MS_channel_2nd"/>
    <property type="match status" value="1"/>
</dbReference>
<evidence type="ECO:0000259" key="9">
    <source>
        <dbReference type="Pfam" id="PF21088"/>
    </source>
</evidence>
<reference evidence="10 11" key="1">
    <citation type="submission" date="2019-04" db="EMBL/GenBank/DDBJ databases">
        <title>Niastella caeni sp. nov., isolated from activated sludge.</title>
        <authorList>
            <person name="Sheng M."/>
        </authorList>
    </citation>
    <scope>NUCLEOTIDE SEQUENCE [LARGE SCALE GENOMIC DNA]</scope>
    <source>
        <strain evidence="10 11">HX-2-15</strain>
    </source>
</reference>
<dbReference type="SUPFAM" id="SSF82861">
    <property type="entry name" value="Mechanosensitive channel protein MscS (YggB), transmembrane region"/>
    <property type="match status" value="1"/>
</dbReference>
<comment type="caution">
    <text evidence="10">The sequence shown here is derived from an EMBL/GenBank/DDBJ whole genome shotgun (WGS) entry which is preliminary data.</text>
</comment>
<dbReference type="InterPro" id="IPR049142">
    <property type="entry name" value="MS_channel_1st"/>
</dbReference>
<gene>
    <name evidence="10" type="ORF">FAM09_27390</name>
</gene>
<dbReference type="InterPro" id="IPR006685">
    <property type="entry name" value="MscS_channel_2nd"/>
</dbReference>
<dbReference type="InterPro" id="IPR010920">
    <property type="entry name" value="LSM_dom_sf"/>
</dbReference>
<dbReference type="InterPro" id="IPR045275">
    <property type="entry name" value="MscS_archaea/bacteria_type"/>
</dbReference>
<dbReference type="GO" id="GO:0005886">
    <property type="term" value="C:plasma membrane"/>
    <property type="evidence" value="ECO:0007669"/>
    <property type="project" value="UniProtKB-SubCell"/>
</dbReference>
<dbReference type="Gene3D" id="1.10.287.1260">
    <property type="match status" value="1"/>
</dbReference>
<protein>
    <submittedName>
        <fullName evidence="10">Mechanosensitive ion channel</fullName>
    </submittedName>
</protein>
<sequence length="268" mass="30672">MEKWIVLIKEKLQSWLETFITMLPNLVLAILIFIAFFFVARLLRKVINKLLLRITNKPSISGLFSSIFFLLILFVGLFISLQLLHLEKTISSLLAGAGIIGLALGFAFQDLTSNFISGVFIIFRKPFDVGNIIDTNGFTGIVEEIQLRSTTIRTFQGLHIMLPNKDIFQKPITNYSLSGKRRIDVALNLPGKSNVNEAEQRIRAALEIMPEVKKDKFEILFTDYNGDVIKMEVHCWIDNTIEMDFNNRRDKILRQIHLAITPHEEVHA</sequence>
<dbReference type="SUPFAM" id="SSF50182">
    <property type="entry name" value="Sm-like ribonucleoproteins"/>
    <property type="match status" value="1"/>
</dbReference>
<dbReference type="GO" id="GO:0008381">
    <property type="term" value="F:mechanosensitive monoatomic ion channel activity"/>
    <property type="evidence" value="ECO:0007669"/>
    <property type="project" value="InterPro"/>
</dbReference>
<dbReference type="PROSITE" id="PS01246">
    <property type="entry name" value="UPF0003"/>
    <property type="match status" value="1"/>
</dbReference>
<evidence type="ECO:0000256" key="3">
    <source>
        <dbReference type="ARBA" id="ARBA00022475"/>
    </source>
</evidence>
<feature type="transmembrane region" description="Helical" evidence="7">
    <location>
        <begin position="63"/>
        <end position="84"/>
    </location>
</feature>
<keyword evidence="4 7" id="KW-0812">Transmembrane</keyword>
<evidence type="ECO:0000256" key="4">
    <source>
        <dbReference type="ARBA" id="ARBA00022692"/>
    </source>
</evidence>
<evidence type="ECO:0000259" key="8">
    <source>
        <dbReference type="Pfam" id="PF00924"/>
    </source>
</evidence>
<evidence type="ECO:0000256" key="2">
    <source>
        <dbReference type="ARBA" id="ARBA00008017"/>
    </source>
</evidence>
<feature type="transmembrane region" description="Helical" evidence="7">
    <location>
        <begin position="20"/>
        <end position="43"/>
    </location>
</feature>
<evidence type="ECO:0000313" key="10">
    <source>
        <dbReference type="EMBL" id="THU32552.1"/>
    </source>
</evidence>
<dbReference type="InterPro" id="IPR011066">
    <property type="entry name" value="MscS_channel_C_sf"/>
</dbReference>
<comment type="subcellular location">
    <subcellularLocation>
        <location evidence="1">Cell membrane</location>
        <topology evidence="1">Multi-pass membrane protein</topology>
    </subcellularLocation>
</comment>
<evidence type="ECO:0000256" key="7">
    <source>
        <dbReference type="SAM" id="Phobius"/>
    </source>
</evidence>
<evidence type="ECO:0000313" key="11">
    <source>
        <dbReference type="Proteomes" id="UP000306918"/>
    </source>
</evidence>
<dbReference type="Pfam" id="PF21088">
    <property type="entry name" value="MS_channel_1st"/>
    <property type="match status" value="1"/>
</dbReference>
<name>A0A4S8HIF1_9BACT</name>
<dbReference type="Proteomes" id="UP000306918">
    <property type="component" value="Unassembled WGS sequence"/>
</dbReference>
<dbReference type="Pfam" id="PF05552">
    <property type="entry name" value="MS_channel_1st_1"/>
    <property type="match status" value="1"/>
</dbReference>
<dbReference type="InterPro" id="IPR023408">
    <property type="entry name" value="MscS_beta-dom_sf"/>
</dbReference>
<dbReference type="EMBL" id="STFF01000011">
    <property type="protein sequence ID" value="THU32552.1"/>
    <property type="molecule type" value="Genomic_DNA"/>
</dbReference>
<organism evidence="10 11">
    <name type="scientific">Niastella caeni</name>
    <dbReference type="NCBI Taxonomy" id="2569763"/>
    <lineage>
        <taxon>Bacteria</taxon>
        <taxon>Pseudomonadati</taxon>
        <taxon>Bacteroidota</taxon>
        <taxon>Chitinophagia</taxon>
        <taxon>Chitinophagales</taxon>
        <taxon>Chitinophagaceae</taxon>
        <taxon>Niastella</taxon>
    </lineage>
</organism>
<dbReference type="InterPro" id="IPR008910">
    <property type="entry name" value="MSC_TM_helix"/>
</dbReference>
<evidence type="ECO:0000256" key="5">
    <source>
        <dbReference type="ARBA" id="ARBA00022989"/>
    </source>
</evidence>
<keyword evidence="3" id="KW-1003">Cell membrane</keyword>
<feature type="domain" description="Mechanosensitive ion channel transmembrane helices 2/3" evidence="9">
    <location>
        <begin position="67"/>
        <end position="109"/>
    </location>
</feature>
<proteinExistence type="inferred from homology"/>
<keyword evidence="5 7" id="KW-1133">Transmembrane helix</keyword>
<dbReference type="InterPro" id="IPR006686">
    <property type="entry name" value="MscS_channel_CS"/>
</dbReference>
<keyword evidence="11" id="KW-1185">Reference proteome</keyword>
<evidence type="ECO:0000256" key="1">
    <source>
        <dbReference type="ARBA" id="ARBA00004651"/>
    </source>
</evidence>
<dbReference type="PANTHER" id="PTHR30221:SF1">
    <property type="entry name" value="SMALL-CONDUCTANCE MECHANOSENSITIVE CHANNEL"/>
    <property type="match status" value="1"/>
</dbReference>
<dbReference type="SUPFAM" id="SSF82689">
    <property type="entry name" value="Mechanosensitive channel protein MscS (YggB), C-terminal domain"/>
    <property type="match status" value="1"/>
</dbReference>
<keyword evidence="6 7" id="KW-0472">Membrane</keyword>
<dbReference type="AlphaFoldDB" id="A0A4S8HIF1"/>
<dbReference type="OrthoDB" id="1522493at2"/>
<comment type="similarity">
    <text evidence="2">Belongs to the MscS (TC 1.A.23) family.</text>
</comment>
<feature type="domain" description="Mechanosensitive ion channel MscS" evidence="8">
    <location>
        <begin position="110"/>
        <end position="176"/>
    </location>
</feature>
<dbReference type="InterPro" id="IPR011014">
    <property type="entry name" value="MscS_channel_TM-2"/>
</dbReference>